<dbReference type="Proteomes" id="UP000006591">
    <property type="component" value="Chromosome 8"/>
</dbReference>
<proteinExistence type="predicted"/>
<keyword evidence="3" id="KW-1185">Reference proteome</keyword>
<dbReference type="HOGENOM" id="CLU_2765395_0_0_1"/>
<accession>A0A0E0ICZ9</accession>
<reference evidence="2" key="2">
    <citation type="submission" date="2018-04" db="EMBL/GenBank/DDBJ databases">
        <title>OnivRS2 (Oryza nivara Reference Sequence Version 2).</title>
        <authorList>
            <person name="Zhang J."/>
            <person name="Kudrna D."/>
            <person name="Lee S."/>
            <person name="Talag J."/>
            <person name="Rajasekar S."/>
            <person name="Welchert J."/>
            <person name="Hsing Y.-I."/>
            <person name="Wing R.A."/>
        </authorList>
    </citation>
    <scope>NUCLEOTIDE SEQUENCE [LARGE SCALE GENOMIC DNA]</scope>
    <source>
        <strain evidence="2">SL10</strain>
    </source>
</reference>
<dbReference type="AlphaFoldDB" id="A0A0E0ICZ9"/>
<organism evidence="2">
    <name type="scientific">Oryza nivara</name>
    <name type="common">Indian wild rice</name>
    <name type="synonym">Oryza sativa f. spontanea</name>
    <dbReference type="NCBI Taxonomy" id="4536"/>
    <lineage>
        <taxon>Eukaryota</taxon>
        <taxon>Viridiplantae</taxon>
        <taxon>Streptophyta</taxon>
        <taxon>Embryophyta</taxon>
        <taxon>Tracheophyta</taxon>
        <taxon>Spermatophyta</taxon>
        <taxon>Magnoliopsida</taxon>
        <taxon>Liliopsida</taxon>
        <taxon>Poales</taxon>
        <taxon>Poaceae</taxon>
        <taxon>BOP clade</taxon>
        <taxon>Oryzoideae</taxon>
        <taxon>Oryzeae</taxon>
        <taxon>Oryzinae</taxon>
        <taxon>Oryza</taxon>
    </lineage>
</organism>
<sequence length="71" mass="7510">MAGGLPTAARGGRSMGGHIEGHRLPTAVCDGELPTVARREASGRSLCCLDDECVLEMRDVVDATRDDGERL</sequence>
<name>A0A0E0ICZ9_ORYNI</name>
<evidence type="ECO:0000256" key="1">
    <source>
        <dbReference type="SAM" id="MobiDB-lite"/>
    </source>
</evidence>
<dbReference type="Gramene" id="ONIVA08G18990.1">
    <property type="protein sequence ID" value="ONIVA08G18990.1"/>
    <property type="gene ID" value="ONIVA08G18990"/>
</dbReference>
<evidence type="ECO:0000313" key="3">
    <source>
        <dbReference type="Proteomes" id="UP000006591"/>
    </source>
</evidence>
<dbReference type="EnsemblPlants" id="ONIVA08G18990.1">
    <property type="protein sequence ID" value="ONIVA08G18990.1"/>
    <property type="gene ID" value="ONIVA08G18990"/>
</dbReference>
<evidence type="ECO:0000313" key="2">
    <source>
        <dbReference type="EnsemblPlants" id="ONIVA08G18990.1"/>
    </source>
</evidence>
<reference evidence="2" key="1">
    <citation type="submission" date="2015-04" db="UniProtKB">
        <authorList>
            <consortium name="EnsemblPlants"/>
        </authorList>
    </citation>
    <scope>IDENTIFICATION</scope>
    <source>
        <strain evidence="2">SL10</strain>
    </source>
</reference>
<feature type="region of interest" description="Disordered" evidence="1">
    <location>
        <begin position="1"/>
        <end position="23"/>
    </location>
</feature>
<protein>
    <submittedName>
        <fullName evidence="2">Uncharacterized protein</fullName>
    </submittedName>
</protein>
<dbReference type="OMA" id="CCLDDEC"/>